<evidence type="ECO:0000256" key="1">
    <source>
        <dbReference type="ARBA" id="ARBA00007584"/>
    </source>
</evidence>
<evidence type="ECO:0000313" key="3">
    <source>
        <dbReference type="EMBL" id="OEU10202.1"/>
    </source>
</evidence>
<dbReference type="PANTHER" id="PTHR12499:SF0">
    <property type="entry name" value="OPTIC ATROPHY 3 PROTEIN"/>
    <property type="match status" value="1"/>
</dbReference>
<keyword evidence="4" id="KW-1185">Reference proteome</keyword>
<name>A0A1E7EWD2_9STRA</name>
<evidence type="ECO:0000256" key="2">
    <source>
        <dbReference type="ARBA" id="ARBA00023054"/>
    </source>
</evidence>
<evidence type="ECO:0008006" key="5">
    <source>
        <dbReference type="Google" id="ProtNLM"/>
    </source>
</evidence>
<dbReference type="Proteomes" id="UP000095751">
    <property type="component" value="Unassembled WGS sequence"/>
</dbReference>
<protein>
    <recommendedName>
        <fullName evidence="5">Optic atrophy 3-like protein</fullName>
    </recommendedName>
</protein>
<dbReference type="InParanoid" id="A0A1E7EWD2"/>
<evidence type="ECO:0000313" key="4">
    <source>
        <dbReference type="Proteomes" id="UP000095751"/>
    </source>
</evidence>
<accession>A0A1E7EWD2</accession>
<dbReference type="InterPro" id="IPR010754">
    <property type="entry name" value="OPA3-like"/>
</dbReference>
<feature type="non-terminal residue" evidence="3">
    <location>
        <position position="137"/>
    </location>
</feature>
<dbReference type="PANTHER" id="PTHR12499">
    <property type="entry name" value="OPTIC ATROPHY 3 PROTEIN OPA3"/>
    <property type="match status" value="1"/>
</dbReference>
<gene>
    <name evidence="3" type="ORF">FRACYDRAFT_154143</name>
</gene>
<dbReference type="OrthoDB" id="2129069at2759"/>
<keyword evidence="2" id="KW-0175">Coiled coil</keyword>
<dbReference type="AlphaFoldDB" id="A0A1E7EWD2"/>
<dbReference type="Pfam" id="PF07047">
    <property type="entry name" value="OPA3"/>
    <property type="match status" value="1"/>
</dbReference>
<comment type="similarity">
    <text evidence="1">Belongs to the OPA3 family.</text>
</comment>
<proteinExistence type="inferred from homology"/>
<feature type="non-terminal residue" evidence="3">
    <location>
        <position position="1"/>
    </location>
</feature>
<dbReference type="GO" id="GO:0019216">
    <property type="term" value="P:regulation of lipid metabolic process"/>
    <property type="evidence" value="ECO:0007669"/>
    <property type="project" value="TreeGrafter"/>
</dbReference>
<dbReference type="KEGG" id="fcy:FRACYDRAFT_154143"/>
<dbReference type="EMBL" id="KV784373">
    <property type="protein sequence ID" value="OEU10202.1"/>
    <property type="molecule type" value="Genomic_DNA"/>
</dbReference>
<reference evidence="3 4" key="1">
    <citation type="submission" date="2016-09" db="EMBL/GenBank/DDBJ databases">
        <title>Extensive genetic diversity and differential bi-allelic expression allows diatom success in the polar Southern Ocean.</title>
        <authorList>
            <consortium name="DOE Joint Genome Institute"/>
            <person name="Mock T."/>
            <person name="Otillar R.P."/>
            <person name="Strauss J."/>
            <person name="Dupont C."/>
            <person name="Frickenhaus S."/>
            <person name="Maumus F."/>
            <person name="Mcmullan M."/>
            <person name="Sanges R."/>
            <person name="Schmutz J."/>
            <person name="Toseland A."/>
            <person name="Valas R."/>
            <person name="Veluchamy A."/>
            <person name="Ward B.J."/>
            <person name="Allen A."/>
            <person name="Barry K."/>
            <person name="Falciatore A."/>
            <person name="Ferrante M."/>
            <person name="Fortunato A.E."/>
            <person name="Gloeckner G."/>
            <person name="Gruber A."/>
            <person name="Hipkin R."/>
            <person name="Janech M."/>
            <person name="Kroth P."/>
            <person name="Leese F."/>
            <person name="Lindquist E."/>
            <person name="Lyon B.R."/>
            <person name="Martin J."/>
            <person name="Mayer C."/>
            <person name="Parker M."/>
            <person name="Quesneville H."/>
            <person name="Raymond J."/>
            <person name="Uhlig C."/>
            <person name="Valentin K.U."/>
            <person name="Worden A.Z."/>
            <person name="Armbrust E.V."/>
            <person name="Bowler C."/>
            <person name="Green B."/>
            <person name="Moulton V."/>
            <person name="Van Oosterhout C."/>
            <person name="Grigoriev I."/>
        </authorList>
    </citation>
    <scope>NUCLEOTIDE SEQUENCE [LARGE SCALE GENOMIC DNA]</scope>
    <source>
        <strain evidence="3 4">CCMP1102</strain>
    </source>
</reference>
<organism evidence="3 4">
    <name type="scientific">Fragilariopsis cylindrus CCMP1102</name>
    <dbReference type="NCBI Taxonomy" id="635003"/>
    <lineage>
        <taxon>Eukaryota</taxon>
        <taxon>Sar</taxon>
        <taxon>Stramenopiles</taxon>
        <taxon>Ochrophyta</taxon>
        <taxon>Bacillariophyta</taxon>
        <taxon>Bacillariophyceae</taxon>
        <taxon>Bacillariophycidae</taxon>
        <taxon>Bacillariales</taxon>
        <taxon>Bacillariaceae</taxon>
        <taxon>Fragilariopsis</taxon>
    </lineage>
</organism>
<dbReference type="GO" id="GO:0005739">
    <property type="term" value="C:mitochondrion"/>
    <property type="evidence" value="ECO:0007669"/>
    <property type="project" value="TreeGrafter"/>
</dbReference>
<sequence length="137" mass="15391">VTKLAGLFVKTLAKPLSKRIKHDFARFDTTKSLLISIGQINHTVTSYMTIWSSGYKVKSIKSIDADKAMKDGAEFVGEGFVLAVSMSIVIFEYNRSAQKLIEKNEMKRERIKATQAVLQAKLNTLDIRIKAVENLIK</sequence>